<feature type="transmembrane region" description="Helical" evidence="5">
    <location>
        <begin position="96"/>
        <end position="115"/>
    </location>
</feature>
<dbReference type="GO" id="GO:0005506">
    <property type="term" value="F:iron ion binding"/>
    <property type="evidence" value="ECO:0007669"/>
    <property type="project" value="InterPro"/>
</dbReference>
<dbReference type="GO" id="GO:0008610">
    <property type="term" value="P:lipid biosynthetic process"/>
    <property type="evidence" value="ECO:0007669"/>
    <property type="project" value="InterPro"/>
</dbReference>
<feature type="transmembrane region" description="Helical" evidence="5">
    <location>
        <begin position="161"/>
        <end position="190"/>
    </location>
</feature>
<protein>
    <recommendedName>
        <fullName evidence="6">Fatty acid hydroxylase domain-containing protein</fullName>
    </recommendedName>
</protein>
<name>A0AAV3U4C8_9ALTE</name>
<keyword evidence="8" id="KW-1185">Reference proteome</keyword>
<dbReference type="InterPro" id="IPR050307">
    <property type="entry name" value="Sterol_Desaturase_Related"/>
</dbReference>
<sequence length="265" mass="30543">MEPSFFSAENYQWQLSLMALVAVVAIPQLIGLVLKRVVPGCKDIARLNKEAAQERKKLSYYKPIIIRSASWGIATQLAIFAFILPFCMTAQPQPWWQMPLDIFIILMFYDFFYYLTHRFLFHDGGFGPGPLMWVHSVHHQRRNPCRGDSAYLHPIETCMGLALYGLSIAALAAMMGDFHVVTIIITWIAFSEINQHNHDLQEEERFPFKYLKYMSYMHHVHHARFTAGNFATISLLYDWMFGTYDSGDGWKKPKKASPAKAKPAQ</sequence>
<keyword evidence="2 5" id="KW-0812">Transmembrane</keyword>
<feature type="transmembrane region" description="Helical" evidence="5">
    <location>
        <begin position="64"/>
        <end position="84"/>
    </location>
</feature>
<feature type="domain" description="Fatty acid hydroxylase" evidence="6">
    <location>
        <begin position="103"/>
        <end position="243"/>
    </location>
</feature>
<evidence type="ECO:0000256" key="5">
    <source>
        <dbReference type="SAM" id="Phobius"/>
    </source>
</evidence>
<dbReference type="RefSeq" id="WP_345423047.1">
    <property type="nucleotide sequence ID" value="NZ_AP031496.1"/>
</dbReference>
<comment type="subcellular location">
    <subcellularLocation>
        <location evidence="1">Membrane</location>
    </subcellularLocation>
</comment>
<evidence type="ECO:0000313" key="7">
    <source>
        <dbReference type="EMBL" id="GAA4946217.1"/>
    </source>
</evidence>
<dbReference type="GO" id="GO:0016020">
    <property type="term" value="C:membrane"/>
    <property type="evidence" value="ECO:0007669"/>
    <property type="project" value="UniProtKB-SubCell"/>
</dbReference>
<dbReference type="PANTHER" id="PTHR11863">
    <property type="entry name" value="STEROL DESATURASE"/>
    <property type="match status" value="1"/>
</dbReference>
<keyword evidence="3 5" id="KW-1133">Transmembrane helix</keyword>
<dbReference type="Pfam" id="PF04116">
    <property type="entry name" value="FA_hydroxylase"/>
    <property type="match status" value="1"/>
</dbReference>
<evidence type="ECO:0000256" key="3">
    <source>
        <dbReference type="ARBA" id="ARBA00022989"/>
    </source>
</evidence>
<proteinExistence type="predicted"/>
<dbReference type="InterPro" id="IPR006694">
    <property type="entry name" value="Fatty_acid_hydroxylase"/>
</dbReference>
<evidence type="ECO:0000256" key="2">
    <source>
        <dbReference type="ARBA" id="ARBA00022692"/>
    </source>
</evidence>
<evidence type="ECO:0000256" key="4">
    <source>
        <dbReference type="ARBA" id="ARBA00023136"/>
    </source>
</evidence>
<reference evidence="8" key="1">
    <citation type="journal article" date="2019" name="Int. J. Syst. Evol. Microbiol.">
        <title>The Global Catalogue of Microorganisms (GCM) 10K type strain sequencing project: providing services to taxonomists for standard genome sequencing and annotation.</title>
        <authorList>
            <consortium name="The Broad Institute Genomics Platform"/>
            <consortium name="The Broad Institute Genome Sequencing Center for Infectious Disease"/>
            <person name="Wu L."/>
            <person name="Ma J."/>
        </authorList>
    </citation>
    <scope>NUCLEOTIDE SEQUENCE [LARGE SCALE GENOMIC DNA]</scope>
    <source>
        <strain evidence="8">JCM 19134</strain>
    </source>
</reference>
<dbReference type="AlphaFoldDB" id="A0AAV3U4C8"/>
<dbReference type="GO" id="GO:0016491">
    <property type="term" value="F:oxidoreductase activity"/>
    <property type="evidence" value="ECO:0007669"/>
    <property type="project" value="InterPro"/>
</dbReference>
<dbReference type="Proteomes" id="UP001409585">
    <property type="component" value="Unassembled WGS sequence"/>
</dbReference>
<accession>A0AAV3U4C8</accession>
<evidence type="ECO:0000313" key="8">
    <source>
        <dbReference type="Proteomes" id="UP001409585"/>
    </source>
</evidence>
<organism evidence="7 8">
    <name type="scientific">Halioxenophilus aromaticivorans</name>
    <dbReference type="NCBI Taxonomy" id="1306992"/>
    <lineage>
        <taxon>Bacteria</taxon>
        <taxon>Pseudomonadati</taxon>
        <taxon>Pseudomonadota</taxon>
        <taxon>Gammaproteobacteria</taxon>
        <taxon>Alteromonadales</taxon>
        <taxon>Alteromonadaceae</taxon>
        <taxon>Halioxenophilus</taxon>
    </lineage>
</organism>
<feature type="transmembrane region" description="Helical" evidence="5">
    <location>
        <begin position="12"/>
        <end position="34"/>
    </location>
</feature>
<comment type="caution">
    <text evidence="7">The sequence shown here is derived from an EMBL/GenBank/DDBJ whole genome shotgun (WGS) entry which is preliminary data.</text>
</comment>
<keyword evidence="4 5" id="KW-0472">Membrane</keyword>
<gene>
    <name evidence="7" type="ORF">GCM10025791_26950</name>
</gene>
<dbReference type="EMBL" id="BAABLX010000024">
    <property type="protein sequence ID" value="GAA4946217.1"/>
    <property type="molecule type" value="Genomic_DNA"/>
</dbReference>
<evidence type="ECO:0000259" key="6">
    <source>
        <dbReference type="Pfam" id="PF04116"/>
    </source>
</evidence>
<evidence type="ECO:0000256" key="1">
    <source>
        <dbReference type="ARBA" id="ARBA00004370"/>
    </source>
</evidence>